<dbReference type="GO" id="GO:0006508">
    <property type="term" value="P:proteolysis"/>
    <property type="evidence" value="ECO:0007669"/>
    <property type="project" value="UniProtKB-KW"/>
</dbReference>
<reference evidence="3 4" key="1">
    <citation type="submission" date="2024-09" db="EMBL/GenBank/DDBJ databases">
        <authorList>
            <person name="Sun Q."/>
            <person name="Mori K."/>
        </authorList>
    </citation>
    <scope>NUCLEOTIDE SEQUENCE [LARGE SCALE GENOMIC DNA]</scope>
    <source>
        <strain evidence="3 4">TBRC 1432</strain>
    </source>
</reference>
<dbReference type="Pfam" id="PF02861">
    <property type="entry name" value="Clp_N"/>
    <property type="match status" value="2"/>
</dbReference>
<keyword evidence="3" id="KW-0378">Hydrolase</keyword>
<dbReference type="SUPFAM" id="SSF81923">
    <property type="entry name" value="Double Clp-N motif"/>
    <property type="match status" value="1"/>
</dbReference>
<evidence type="ECO:0000313" key="4">
    <source>
        <dbReference type="Proteomes" id="UP001589810"/>
    </source>
</evidence>
<protein>
    <submittedName>
        <fullName evidence="3">Clp protease N-terminal domain-containing protein</fullName>
    </submittedName>
</protein>
<organism evidence="3 4">
    <name type="scientific">Kutzneria chonburiensis</name>
    <dbReference type="NCBI Taxonomy" id="1483604"/>
    <lineage>
        <taxon>Bacteria</taxon>
        <taxon>Bacillati</taxon>
        <taxon>Actinomycetota</taxon>
        <taxon>Actinomycetes</taxon>
        <taxon>Pseudonocardiales</taxon>
        <taxon>Pseudonocardiaceae</taxon>
        <taxon>Kutzneria</taxon>
    </lineage>
</organism>
<evidence type="ECO:0000259" key="2">
    <source>
        <dbReference type="PROSITE" id="PS51903"/>
    </source>
</evidence>
<dbReference type="RefSeq" id="WP_273936296.1">
    <property type="nucleotide sequence ID" value="NZ_CP097263.1"/>
</dbReference>
<dbReference type="Gene3D" id="1.10.1780.10">
    <property type="entry name" value="Clp, N-terminal domain"/>
    <property type="match status" value="2"/>
</dbReference>
<keyword evidence="3" id="KW-0645">Protease</keyword>
<keyword evidence="1" id="KW-0677">Repeat</keyword>
<comment type="caution">
    <text evidence="3">The sequence shown here is derived from an EMBL/GenBank/DDBJ whole genome shotgun (WGS) entry which is preliminary data.</text>
</comment>
<gene>
    <name evidence="3" type="ORF">ACFFH7_25965</name>
</gene>
<dbReference type="GO" id="GO:0008233">
    <property type="term" value="F:peptidase activity"/>
    <property type="evidence" value="ECO:0007669"/>
    <property type="project" value="UniProtKB-KW"/>
</dbReference>
<proteinExistence type="predicted"/>
<dbReference type="Proteomes" id="UP001589810">
    <property type="component" value="Unassembled WGS sequence"/>
</dbReference>
<accession>A0ABV6MXE7</accession>
<dbReference type="InterPro" id="IPR036628">
    <property type="entry name" value="Clp_N_dom_sf"/>
</dbReference>
<dbReference type="InterPro" id="IPR004176">
    <property type="entry name" value="Clp_R_N"/>
</dbReference>
<dbReference type="EMBL" id="JBHLUD010000008">
    <property type="protein sequence ID" value="MFC0544978.1"/>
    <property type="molecule type" value="Genomic_DNA"/>
</dbReference>
<evidence type="ECO:0000313" key="3">
    <source>
        <dbReference type="EMBL" id="MFC0544978.1"/>
    </source>
</evidence>
<dbReference type="PROSITE" id="PS51903">
    <property type="entry name" value="CLP_R"/>
    <property type="match status" value="1"/>
</dbReference>
<feature type="domain" description="Clp R" evidence="2">
    <location>
        <begin position="2"/>
        <end position="177"/>
    </location>
</feature>
<name>A0ABV6MXE7_9PSEU</name>
<sequence length="179" mass="18671">MFERFSRPARDAVVQARHEAQSLGHKHLGTEHLLLALAWQPGGAHDALVAAGLTRERIAAALTGAGVLGSADADALKTVGIDLDAVLSRITETFGSDALRRAMPAGRRGRVGVSPRVKKVLGLALREAVHLGSNTIGTEHVLLGILRDGHGRAAKIITDVGVSPDALRQALLDGLGRAA</sequence>
<evidence type="ECO:0000256" key="1">
    <source>
        <dbReference type="PROSITE-ProRule" id="PRU01251"/>
    </source>
</evidence>
<keyword evidence="4" id="KW-1185">Reference proteome</keyword>